<dbReference type="AlphaFoldDB" id="A0A1W0B9H5"/>
<dbReference type="NCBIfam" id="TIGR01552">
    <property type="entry name" value="phd_fam"/>
    <property type="match status" value="1"/>
</dbReference>
<dbReference type="Proteomes" id="UP000188836">
    <property type="component" value="Unassembled WGS sequence"/>
</dbReference>
<dbReference type="Gene3D" id="3.40.1620.10">
    <property type="entry name" value="YefM-like domain"/>
    <property type="match status" value="1"/>
</dbReference>
<gene>
    <name evidence="3" type="ORF">B0T46_06920</name>
</gene>
<accession>A0A1W0B9H5</accession>
<evidence type="ECO:0000313" key="3">
    <source>
        <dbReference type="EMBL" id="ONM49572.1"/>
    </source>
</evidence>
<evidence type="ECO:0000313" key="4">
    <source>
        <dbReference type="Proteomes" id="UP000188836"/>
    </source>
</evidence>
<keyword evidence="4" id="KW-1185">Reference proteome</keyword>
<comment type="caution">
    <text evidence="3">The sequence shown here is derived from an EMBL/GenBank/DDBJ whole genome shotgun (WGS) entry which is preliminary data.</text>
</comment>
<dbReference type="EMBL" id="MUMY01000004">
    <property type="protein sequence ID" value="ONM49572.1"/>
    <property type="molecule type" value="Genomic_DNA"/>
</dbReference>
<evidence type="ECO:0000256" key="1">
    <source>
        <dbReference type="ARBA" id="ARBA00009981"/>
    </source>
</evidence>
<dbReference type="STRING" id="1538463.B0T36_22530"/>
<reference evidence="3 4" key="1">
    <citation type="journal article" date="2016" name="Antonie Van Leeuwenhoek">
        <title>Nocardia donostiensis sp. nov., isolated from human respiratory specimens.</title>
        <authorList>
            <person name="Ercibengoa M."/>
            <person name="Bell M."/>
            <person name="Marimon J.M."/>
            <person name="Humrighouse B."/>
            <person name="Klenk H.P."/>
            <person name="Potter G."/>
            <person name="Perez-Trallero E."/>
        </authorList>
    </citation>
    <scope>NUCLEOTIDE SEQUENCE [LARGE SCALE GENOMIC DNA]</scope>
    <source>
        <strain evidence="3 4">X1655</strain>
    </source>
</reference>
<dbReference type="SUPFAM" id="SSF143120">
    <property type="entry name" value="YefM-like"/>
    <property type="match status" value="1"/>
</dbReference>
<protein>
    <recommendedName>
        <fullName evidence="2">Antitoxin</fullName>
    </recommendedName>
</protein>
<dbReference type="InterPro" id="IPR036165">
    <property type="entry name" value="YefM-like_sf"/>
</dbReference>
<sequence length="79" mass="8798">MTALPDFESYELPVSEARERLAEVIAAAEAGRVVHLTRHGRRVAAVVPEEMAETADSQVRALSRQFASRHRSLLDRLAE</sequence>
<name>A0A1W0B9H5_9NOCA</name>
<evidence type="ECO:0000256" key="2">
    <source>
        <dbReference type="RuleBase" id="RU362080"/>
    </source>
</evidence>
<organism evidence="3 4">
    <name type="scientific">Nocardia donostiensis</name>
    <dbReference type="NCBI Taxonomy" id="1538463"/>
    <lineage>
        <taxon>Bacteria</taxon>
        <taxon>Bacillati</taxon>
        <taxon>Actinomycetota</taxon>
        <taxon>Actinomycetes</taxon>
        <taxon>Mycobacteriales</taxon>
        <taxon>Nocardiaceae</taxon>
        <taxon>Nocardia</taxon>
    </lineage>
</organism>
<dbReference type="RefSeq" id="WP_077115629.1">
    <property type="nucleotide sequence ID" value="NZ_MUKP01000021.1"/>
</dbReference>
<dbReference type="OrthoDB" id="488160at2"/>
<dbReference type="InterPro" id="IPR006442">
    <property type="entry name" value="Antitoxin_Phd/YefM"/>
</dbReference>
<dbReference type="Pfam" id="PF02604">
    <property type="entry name" value="PhdYeFM_antitox"/>
    <property type="match status" value="1"/>
</dbReference>
<proteinExistence type="inferred from homology"/>
<comment type="similarity">
    <text evidence="1 2">Belongs to the phD/YefM antitoxin family.</text>
</comment>
<comment type="function">
    <text evidence="2">Antitoxin component of a type II toxin-antitoxin (TA) system.</text>
</comment>